<dbReference type="Proteomes" id="UP000608071">
    <property type="component" value="Unassembled WGS sequence"/>
</dbReference>
<evidence type="ECO:0000313" key="2">
    <source>
        <dbReference type="EMBL" id="MBD7969284.1"/>
    </source>
</evidence>
<gene>
    <name evidence="2" type="ORF">H9647_14510</name>
</gene>
<feature type="domain" description="Dienelactone hydrolase" evidence="1">
    <location>
        <begin position="9"/>
        <end position="196"/>
    </location>
</feature>
<dbReference type="InterPro" id="IPR002925">
    <property type="entry name" value="Dienelactn_hydro"/>
</dbReference>
<dbReference type="Gene3D" id="3.40.50.1820">
    <property type="entry name" value="alpha/beta hydrolase"/>
    <property type="match status" value="1"/>
</dbReference>
<keyword evidence="3" id="KW-1185">Reference proteome</keyword>
<protein>
    <submittedName>
        <fullName evidence="2">Dienelactone hydrolase family protein</fullName>
    </submittedName>
</protein>
<dbReference type="Pfam" id="PF01738">
    <property type="entry name" value="DLH"/>
    <property type="match status" value="1"/>
</dbReference>
<dbReference type="GO" id="GO:0016787">
    <property type="term" value="F:hydrolase activity"/>
    <property type="evidence" value="ECO:0007669"/>
    <property type="project" value="UniProtKB-KW"/>
</dbReference>
<dbReference type="PANTHER" id="PTHR46623">
    <property type="entry name" value="CARBOXYMETHYLENEBUTENOLIDASE-RELATED"/>
    <property type="match status" value="1"/>
</dbReference>
<sequence>MSKETSSSRALVIVLHEIYGVNDHINFFSEILINGGFDVHIPNLIHRDSFSYDHEDIAYQYFMNEIGFEKSLREVEEIIKTNKAEYDQIFIIGFSIGATIAWMCSEYDINGVIGYYGSRIRNRKEIEPRCPTLLFFANRERSFNVMDLEMDLKKKKNTLIKIIEAEHGFMNPFYRTYDSKEFKNCVEISIEFLKQMQIDKGNPVKKVSLVREYI</sequence>
<dbReference type="InterPro" id="IPR029058">
    <property type="entry name" value="AB_hydrolase_fold"/>
</dbReference>
<organism evidence="2 3">
    <name type="scientific">Paenibacillus gallinarum</name>
    <dbReference type="NCBI Taxonomy" id="2762232"/>
    <lineage>
        <taxon>Bacteria</taxon>
        <taxon>Bacillati</taxon>
        <taxon>Bacillota</taxon>
        <taxon>Bacilli</taxon>
        <taxon>Bacillales</taxon>
        <taxon>Paenibacillaceae</taxon>
        <taxon>Paenibacillus</taxon>
    </lineage>
</organism>
<dbReference type="PANTHER" id="PTHR46623:SF6">
    <property type="entry name" value="ALPHA_BETA-HYDROLASES SUPERFAMILY PROTEIN"/>
    <property type="match status" value="1"/>
</dbReference>
<evidence type="ECO:0000313" key="3">
    <source>
        <dbReference type="Proteomes" id="UP000608071"/>
    </source>
</evidence>
<keyword evidence="2" id="KW-0378">Hydrolase</keyword>
<dbReference type="InterPro" id="IPR051049">
    <property type="entry name" value="Dienelactone_hydrolase-like"/>
</dbReference>
<proteinExistence type="predicted"/>
<evidence type="ECO:0000259" key="1">
    <source>
        <dbReference type="Pfam" id="PF01738"/>
    </source>
</evidence>
<name>A0ABR8T1V0_9BACL</name>
<dbReference type="EMBL" id="JACSQL010000006">
    <property type="protein sequence ID" value="MBD7969284.1"/>
    <property type="molecule type" value="Genomic_DNA"/>
</dbReference>
<dbReference type="SUPFAM" id="SSF53474">
    <property type="entry name" value="alpha/beta-Hydrolases"/>
    <property type="match status" value="1"/>
</dbReference>
<dbReference type="RefSeq" id="WP_191801134.1">
    <property type="nucleotide sequence ID" value="NZ_JACSQL010000006.1"/>
</dbReference>
<accession>A0ABR8T1V0</accession>
<reference evidence="2 3" key="1">
    <citation type="submission" date="2020-08" db="EMBL/GenBank/DDBJ databases">
        <title>A Genomic Blueprint of the Chicken Gut Microbiome.</title>
        <authorList>
            <person name="Gilroy R."/>
            <person name="Ravi A."/>
            <person name="Getino M."/>
            <person name="Pursley I."/>
            <person name="Horton D.L."/>
            <person name="Alikhan N.-F."/>
            <person name="Baker D."/>
            <person name="Gharbi K."/>
            <person name="Hall N."/>
            <person name="Watson M."/>
            <person name="Adriaenssens E.M."/>
            <person name="Foster-Nyarko E."/>
            <person name="Jarju S."/>
            <person name="Secka A."/>
            <person name="Antonio M."/>
            <person name="Oren A."/>
            <person name="Chaudhuri R."/>
            <person name="La Ragione R.M."/>
            <person name="Hildebrand F."/>
            <person name="Pallen M.J."/>
        </authorList>
    </citation>
    <scope>NUCLEOTIDE SEQUENCE [LARGE SCALE GENOMIC DNA]</scope>
    <source>
        <strain evidence="2 3">Sa2BVA9</strain>
    </source>
</reference>
<comment type="caution">
    <text evidence="2">The sequence shown here is derived from an EMBL/GenBank/DDBJ whole genome shotgun (WGS) entry which is preliminary data.</text>
</comment>